<organism evidence="3 4">
    <name type="scientific">Aureimonas phyllosphaerae</name>
    <dbReference type="NCBI Taxonomy" id="1166078"/>
    <lineage>
        <taxon>Bacteria</taxon>
        <taxon>Pseudomonadati</taxon>
        <taxon>Pseudomonadota</taxon>
        <taxon>Alphaproteobacteria</taxon>
        <taxon>Hyphomicrobiales</taxon>
        <taxon>Aurantimonadaceae</taxon>
        <taxon>Aureimonas</taxon>
    </lineage>
</organism>
<dbReference type="AlphaFoldDB" id="A0A7W6BSX5"/>
<dbReference type="EMBL" id="JACIDO010000004">
    <property type="protein sequence ID" value="MBB3936292.1"/>
    <property type="molecule type" value="Genomic_DNA"/>
</dbReference>
<dbReference type="RefSeq" id="WP_244546052.1">
    <property type="nucleotide sequence ID" value="NZ_FOOA01000016.1"/>
</dbReference>
<feature type="signal peptide" evidence="2">
    <location>
        <begin position="1"/>
        <end position="28"/>
    </location>
</feature>
<dbReference type="Proteomes" id="UP000531216">
    <property type="component" value="Unassembled WGS sequence"/>
</dbReference>
<accession>A0A7W6BSX5</accession>
<reference evidence="3 4" key="1">
    <citation type="submission" date="2020-08" db="EMBL/GenBank/DDBJ databases">
        <title>Genomic Encyclopedia of Type Strains, Phase IV (KMG-IV): sequencing the most valuable type-strain genomes for metagenomic binning, comparative biology and taxonomic classification.</title>
        <authorList>
            <person name="Goeker M."/>
        </authorList>
    </citation>
    <scope>NUCLEOTIDE SEQUENCE [LARGE SCALE GENOMIC DNA]</scope>
    <source>
        <strain evidence="3 4">DSM 25024</strain>
    </source>
</reference>
<evidence type="ECO:0000256" key="2">
    <source>
        <dbReference type="SAM" id="SignalP"/>
    </source>
</evidence>
<feature type="region of interest" description="Disordered" evidence="1">
    <location>
        <begin position="32"/>
        <end position="55"/>
    </location>
</feature>
<proteinExistence type="predicted"/>
<feature type="chain" id="PRO_5030731723" description="DUF1402 family protein" evidence="2">
    <location>
        <begin position="29"/>
        <end position="321"/>
    </location>
</feature>
<sequence>MPSLVQRVMARSALLLALACLGAQPSLADIRVPPGNRHAEQPDIPGGSRSRTKATRSSFKAKYEKIHALLAGNRSLQDKIRKAARAYGIRPIHIAGALVGEHTYNVDAMDQLQSYYVKAASYLNAGVDFAYRGESVADFVARPEFQPCETARGDARLWACREAVFERRFRGRTVGGTSFPDNRFGAVFFQPFYAGQTFGLGQLNPLTALSVSDMVHRVSGYAPLDMRDAGEVYASIMDPDRTLAYMAAVIRVSIDAYSDIAGFDISDNPGVVATLYNVGDPFGRAEKLAAANRAGAGRLPEENYYGWLVNEKIADLEAIFP</sequence>
<name>A0A7W6BSX5_9HYPH</name>
<dbReference type="Pfam" id="PF07182">
    <property type="entry name" value="DUF1402"/>
    <property type="match status" value="1"/>
</dbReference>
<evidence type="ECO:0000313" key="3">
    <source>
        <dbReference type="EMBL" id="MBB3936292.1"/>
    </source>
</evidence>
<protein>
    <recommendedName>
        <fullName evidence="5">DUF1402 family protein</fullName>
    </recommendedName>
</protein>
<evidence type="ECO:0000256" key="1">
    <source>
        <dbReference type="SAM" id="MobiDB-lite"/>
    </source>
</evidence>
<dbReference type="InterPro" id="IPR009842">
    <property type="entry name" value="DUF1402"/>
</dbReference>
<evidence type="ECO:0000313" key="4">
    <source>
        <dbReference type="Proteomes" id="UP000531216"/>
    </source>
</evidence>
<keyword evidence="4" id="KW-1185">Reference proteome</keyword>
<comment type="caution">
    <text evidence="3">The sequence shown here is derived from an EMBL/GenBank/DDBJ whole genome shotgun (WGS) entry which is preliminary data.</text>
</comment>
<gene>
    <name evidence="3" type="ORF">GGR05_002442</name>
</gene>
<evidence type="ECO:0008006" key="5">
    <source>
        <dbReference type="Google" id="ProtNLM"/>
    </source>
</evidence>
<keyword evidence="2" id="KW-0732">Signal</keyword>